<evidence type="ECO:0000313" key="2">
    <source>
        <dbReference type="EMBL" id="SBT09055.1"/>
    </source>
</evidence>
<dbReference type="Proteomes" id="UP000199600">
    <property type="component" value="Unassembled WGS sequence"/>
</dbReference>
<dbReference type="InterPro" id="IPR000157">
    <property type="entry name" value="TIR_dom"/>
</dbReference>
<feature type="domain" description="TIR" evidence="1">
    <location>
        <begin position="2"/>
        <end position="87"/>
    </location>
</feature>
<accession>A0A1A8XVJ9</accession>
<evidence type="ECO:0000259" key="1">
    <source>
        <dbReference type="Pfam" id="PF13676"/>
    </source>
</evidence>
<dbReference type="Gene3D" id="3.40.50.450">
    <property type="match status" value="1"/>
</dbReference>
<protein>
    <recommendedName>
        <fullName evidence="1">TIR domain-containing protein</fullName>
    </recommendedName>
</protein>
<proteinExistence type="predicted"/>
<name>A0A1A8XVJ9_9RHOO</name>
<evidence type="ECO:0000313" key="3">
    <source>
        <dbReference type="Proteomes" id="UP000199600"/>
    </source>
</evidence>
<dbReference type="InterPro" id="IPR035897">
    <property type="entry name" value="Toll_tir_struct_dom_sf"/>
</dbReference>
<dbReference type="Gene3D" id="3.40.50.10140">
    <property type="entry name" value="Toll/interleukin-1 receptor homology (TIR) domain"/>
    <property type="match status" value="1"/>
</dbReference>
<dbReference type="GO" id="GO:0007165">
    <property type="term" value="P:signal transduction"/>
    <property type="evidence" value="ECO:0007669"/>
    <property type="project" value="InterPro"/>
</dbReference>
<gene>
    <name evidence="2" type="ORF">PROAA_3020001</name>
</gene>
<keyword evidence="3" id="KW-1185">Reference proteome</keyword>
<dbReference type="SUPFAM" id="SSF52200">
    <property type="entry name" value="Toll/Interleukin receptor TIR domain"/>
    <property type="match status" value="1"/>
</dbReference>
<organism evidence="2 3">
    <name type="scientific">Candidatus Propionivibrio aalborgensis</name>
    <dbReference type="NCBI Taxonomy" id="1860101"/>
    <lineage>
        <taxon>Bacteria</taxon>
        <taxon>Pseudomonadati</taxon>
        <taxon>Pseudomonadota</taxon>
        <taxon>Betaproteobacteria</taxon>
        <taxon>Rhodocyclales</taxon>
        <taxon>Rhodocyclaceae</taxon>
        <taxon>Propionivibrio</taxon>
    </lineage>
</organism>
<dbReference type="Pfam" id="PF13676">
    <property type="entry name" value="TIR_2"/>
    <property type="match status" value="1"/>
</dbReference>
<dbReference type="EMBL" id="FLQY01000227">
    <property type="protein sequence ID" value="SBT09055.1"/>
    <property type="molecule type" value="Genomic_DNA"/>
</dbReference>
<reference evidence="2 3" key="1">
    <citation type="submission" date="2016-06" db="EMBL/GenBank/DDBJ databases">
        <authorList>
            <person name="Kjaerup R.B."/>
            <person name="Dalgaard T.S."/>
            <person name="Juul-Madsen H.R."/>
        </authorList>
    </citation>
    <scope>NUCLEOTIDE SEQUENCE [LARGE SCALE GENOMIC DNA]</scope>
    <source>
        <strain evidence="2">2</strain>
    </source>
</reference>
<dbReference type="AlphaFoldDB" id="A0A1A8XVJ9"/>
<sequence>MEVFLSSEDIAKGSQWFHELGKVLDESSFGILCLTRQNLGAPWVLYEAGALGKHFGQARVVPLLIDLKMPDLEGPLAQFNAAELEKDEIAKLVSAINAHLQPAPLSAEKLKKAFKTWWPTLEKSLNQARTDALPAGKKFTYDVFLSTPMAAFKTDAEYRSGRAEFKKVFDALKQQCALSVYWASEKIESIDDFDTLDVSAMDDLVALKQSHRFVLLYPQKLPTSALFEAGYALALDCDSHYFVRDRDDLPFLMRELAGVTQKVRIHTDTDWKDYDDLSEKMVRYKDKWFGK</sequence>